<reference evidence="2" key="1">
    <citation type="submission" date="2016-11" db="EMBL/GenBank/DDBJ databases">
        <title>The genome sequence of Colletotrichum cuscutae.</title>
        <authorList>
            <person name="Baroncelli R."/>
        </authorList>
    </citation>
    <scope>NUCLEOTIDE SEQUENCE</scope>
    <source>
        <strain evidence="2">IMI 304802</strain>
    </source>
</reference>
<protein>
    <submittedName>
        <fullName evidence="2">Uncharacterized protein</fullName>
    </submittedName>
</protein>
<name>A0AAI9VDA2_9PEZI</name>
<keyword evidence="3" id="KW-1185">Reference proteome</keyword>
<feature type="region of interest" description="Disordered" evidence="1">
    <location>
        <begin position="72"/>
        <end position="93"/>
    </location>
</feature>
<evidence type="ECO:0000256" key="1">
    <source>
        <dbReference type="SAM" id="MobiDB-lite"/>
    </source>
</evidence>
<evidence type="ECO:0000313" key="3">
    <source>
        <dbReference type="Proteomes" id="UP001239213"/>
    </source>
</evidence>
<feature type="region of interest" description="Disordered" evidence="1">
    <location>
        <begin position="1"/>
        <end position="22"/>
    </location>
</feature>
<accession>A0AAI9VDA2</accession>
<gene>
    <name evidence="2" type="ORF">CCUS01_16105</name>
</gene>
<organism evidence="2 3">
    <name type="scientific">Colletotrichum cuscutae</name>
    <dbReference type="NCBI Taxonomy" id="1209917"/>
    <lineage>
        <taxon>Eukaryota</taxon>
        <taxon>Fungi</taxon>
        <taxon>Dikarya</taxon>
        <taxon>Ascomycota</taxon>
        <taxon>Pezizomycotina</taxon>
        <taxon>Sordariomycetes</taxon>
        <taxon>Hypocreomycetidae</taxon>
        <taxon>Glomerellales</taxon>
        <taxon>Glomerellaceae</taxon>
        <taxon>Colletotrichum</taxon>
        <taxon>Colletotrichum acutatum species complex</taxon>
    </lineage>
</organism>
<dbReference type="Proteomes" id="UP001239213">
    <property type="component" value="Unassembled WGS sequence"/>
</dbReference>
<sequence>MCSVKDPEMQCDSGPTRSPPSGRGIWWSRWKYAEGGSTHGARSTAPHAAWETLEEFWGWDVNIALDNWHRHVRPSRRRKNSAETTSPIPDGRHLLHKSFGVNATFTYTGGRHGSISSSLTIVQPLKFDEQKTLRQGTFDVT</sequence>
<evidence type="ECO:0000313" key="2">
    <source>
        <dbReference type="EMBL" id="KAK1480716.1"/>
    </source>
</evidence>
<dbReference type="EMBL" id="MPDP01000105">
    <property type="protein sequence ID" value="KAK1480716.1"/>
    <property type="molecule type" value="Genomic_DNA"/>
</dbReference>
<proteinExistence type="predicted"/>
<comment type="caution">
    <text evidence="2">The sequence shown here is derived from an EMBL/GenBank/DDBJ whole genome shotgun (WGS) entry which is preliminary data.</text>
</comment>
<dbReference type="AlphaFoldDB" id="A0AAI9VDA2"/>